<organism evidence="1">
    <name type="scientific">Capitella teleta</name>
    <name type="common">Polychaete worm</name>
    <dbReference type="NCBI Taxonomy" id="283909"/>
    <lineage>
        <taxon>Eukaryota</taxon>
        <taxon>Metazoa</taxon>
        <taxon>Spiralia</taxon>
        <taxon>Lophotrochozoa</taxon>
        <taxon>Annelida</taxon>
        <taxon>Polychaeta</taxon>
        <taxon>Sedentaria</taxon>
        <taxon>Scolecida</taxon>
        <taxon>Capitellidae</taxon>
        <taxon>Capitella</taxon>
    </lineage>
</organism>
<proteinExistence type="predicted"/>
<evidence type="ECO:0000313" key="3">
    <source>
        <dbReference type="Proteomes" id="UP000014760"/>
    </source>
</evidence>
<keyword evidence="3" id="KW-1185">Reference proteome</keyword>
<name>R7UQN2_CAPTE</name>
<dbReference type="Proteomes" id="UP000014760">
    <property type="component" value="Unassembled WGS sequence"/>
</dbReference>
<protein>
    <submittedName>
        <fullName evidence="1 2">Uncharacterized protein</fullName>
    </submittedName>
</protein>
<dbReference type="AlphaFoldDB" id="R7UQN2"/>
<dbReference type="EnsemblMetazoa" id="CapteT203698">
    <property type="protein sequence ID" value="CapteP203698"/>
    <property type="gene ID" value="CapteG203698"/>
</dbReference>
<reference evidence="1 3" key="2">
    <citation type="journal article" date="2013" name="Nature">
        <title>Insights into bilaterian evolution from three spiralian genomes.</title>
        <authorList>
            <person name="Simakov O."/>
            <person name="Marletaz F."/>
            <person name="Cho S.J."/>
            <person name="Edsinger-Gonzales E."/>
            <person name="Havlak P."/>
            <person name="Hellsten U."/>
            <person name="Kuo D.H."/>
            <person name="Larsson T."/>
            <person name="Lv J."/>
            <person name="Arendt D."/>
            <person name="Savage R."/>
            <person name="Osoegawa K."/>
            <person name="de Jong P."/>
            <person name="Grimwood J."/>
            <person name="Chapman J.A."/>
            <person name="Shapiro H."/>
            <person name="Aerts A."/>
            <person name="Otillar R.P."/>
            <person name="Terry A.Y."/>
            <person name="Boore J.L."/>
            <person name="Grigoriev I.V."/>
            <person name="Lindberg D.R."/>
            <person name="Seaver E.C."/>
            <person name="Weisblat D.A."/>
            <person name="Putnam N.H."/>
            <person name="Rokhsar D.S."/>
        </authorList>
    </citation>
    <scope>NUCLEOTIDE SEQUENCE</scope>
    <source>
        <strain evidence="1 3">I ESC-2004</strain>
    </source>
</reference>
<reference evidence="3" key="1">
    <citation type="submission" date="2012-12" db="EMBL/GenBank/DDBJ databases">
        <authorList>
            <person name="Hellsten U."/>
            <person name="Grimwood J."/>
            <person name="Chapman J.A."/>
            <person name="Shapiro H."/>
            <person name="Aerts A."/>
            <person name="Otillar R.P."/>
            <person name="Terry A.Y."/>
            <person name="Boore J.L."/>
            <person name="Simakov O."/>
            <person name="Marletaz F."/>
            <person name="Cho S.-J."/>
            <person name="Edsinger-Gonzales E."/>
            <person name="Havlak P."/>
            <person name="Kuo D.-H."/>
            <person name="Larsson T."/>
            <person name="Lv J."/>
            <person name="Arendt D."/>
            <person name="Savage R."/>
            <person name="Osoegawa K."/>
            <person name="de Jong P."/>
            <person name="Lindberg D.R."/>
            <person name="Seaver E.C."/>
            <person name="Weisblat D.A."/>
            <person name="Putnam N.H."/>
            <person name="Grigoriev I.V."/>
            <person name="Rokhsar D.S."/>
        </authorList>
    </citation>
    <scope>NUCLEOTIDE SEQUENCE</scope>
    <source>
        <strain evidence="3">I ESC-2004</strain>
    </source>
</reference>
<dbReference type="EMBL" id="AMQN01022950">
    <property type="status" value="NOT_ANNOTATED_CDS"/>
    <property type="molecule type" value="Genomic_DNA"/>
</dbReference>
<reference evidence="2" key="3">
    <citation type="submission" date="2015-06" db="UniProtKB">
        <authorList>
            <consortium name="EnsemblMetazoa"/>
        </authorList>
    </citation>
    <scope>IDENTIFICATION</scope>
</reference>
<evidence type="ECO:0000313" key="1">
    <source>
        <dbReference type="EMBL" id="ELU06242.1"/>
    </source>
</evidence>
<evidence type="ECO:0000313" key="2">
    <source>
        <dbReference type="EnsemblMetazoa" id="CapteP203698"/>
    </source>
</evidence>
<dbReference type="HOGENOM" id="CLU_1733217_0_0_1"/>
<gene>
    <name evidence="1" type="ORF">CAPTEDRAFT_203698</name>
</gene>
<accession>R7UQN2</accession>
<dbReference type="EMBL" id="AMQN01022951">
    <property type="status" value="NOT_ANNOTATED_CDS"/>
    <property type="molecule type" value="Genomic_DNA"/>
</dbReference>
<sequence>MCNKRTQGYQMCNKRTHGYQMQMTDEESHGCFGLDFSCNVQVFGQFIIVTLIDLIFYVNKQHVQDVDHFVWDPHATGKSFNGNSLNSIIFFKWQQSGDCFGLGGRKVMKTQIKKEECKKQVFGQIIIKDVNNNYLLFSVNLIEDIFTTGNP</sequence>
<dbReference type="EMBL" id="KB300853">
    <property type="protein sequence ID" value="ELU06242.1"/>
    <property type="molecule type" value="Genomic_DNA"/>
</dbReference>